<dbReference type="InterPro" id="IPR049326">
    <property type="entry name" value="Rhodopsin_dom_fungi"/>
</dbReference>
<evidence type="ECO:0000256" key="6">
    <source>
        <dbReference type="SAM" id="Phobius"/>
    </source>
</evidence>
<evidence type="ECO:0000313" key="8">
    <source>
        <dbReference type="EMBL" id="KAF2683265.1"/>
    </source>
</evidence>
<evidence type="ECO:0000256" key="2">
    <source>
        <dbReference type="ARBA" id="ARBA00022692"/>
    </source>
</evidence>
<evidence type="ECO:0000256" key="1">
    <source>
        <dbReference type="ARBA" id="ARBA00004141"/>
    </source>
</evidence>
<sequence length="400" mass="43711">MVPFKLILPRQFPMTMPHGFPPGGLPPGAVDESRAPQVVIGNAVVQVVGSLVFFARVFSRLMIINSWKLEDSVLVAAWVFATGYSACQYAEVEHGAGRHLGIILRSKPSDVAEAQKYAFAAQIISMFALALPKYSICLTYLRIFHADIRGRRMIQGVIFLVLFPLLPFFFLAIFQCKPLKVYWTEGRPASKCITDISGIYIGGSLNVLVDVALMAIVLPRVLELQLHARQRWALVGIVALGSFAALAGIVRMVRVGTTLSKANFDATWDAYDISIWTSTEIYVSLLCAAAPGIKPLISKILPKLLGSTLSSRSRTKTTVNPPGSIEMSLKMRRGTIGSNRVRANTHDSVLDDVEGFYEEVGRGVDSESLDDGKSKYSGESALGRGIMKTSEVSIRTSVLR</sequence>
<keyword evidence="2 6" id="KW-0812">Transmembrane</keyword>
<feature type="transmembrane region" description="Helical" evidence="6">
    <location>
        <begin position="153"/>
        <end position="174"/>
    </location>
</feature>
<dbReference type="InterPro" id="IPR052337">
    <property type="entry name" value="SAT4-like"/>
</dbReference>
<gene>
    <name evidence="8" type="ORF">K458DRAFT_432103</name>
</gene>
<proteinExistence type="inferred from homology"/>
<evidence type="ECO:0000313" key="9">
    <source>
        <dbReference type="Proteomes" id="UP000799291"/>
    </source>
</evidence>
<dbReference type="EMBL" id="MU005584">
    <property type="protein sequence ID" value="KAF2683265.1"/>
    <property type="molecule type" value="Genomic_DNA"/>
</dbReference>
<evidence type="ECO:0000256" key="5">
    <source>
        <dbReference type="ARBA" id="ARBA00038359"/>
    </source>
</evidence>
<name>A0A6G1IYT2_9PLEO</name>
<reference evidence="8" key="1">
    <citation type="journal article" date="2020" name="Stud. Mycol.">
        <title>101 Dothideomycetes genomes: a test case for predicting lifestyles and emergence of pathogens.</title>
        <authorList>
            <person name="Haridas S."/>
            <person name="Albert R."/>
            <person name="Binder M."/>
            <person name="Bloem J."/>
            <person name="Labutti K."/>
            <person name="Salamov A."/>
            <person name="Andreopoulos B."/>
            <person name="Baker S."/>
            <person name="Barry K."/>
            <person name="Bills G."/>
            <person name="Bluhm B."/>
            <person name="Cannon C."/>
            <person name="Castanera R."/>
            <person name="Culley D."/>
            <person name="Daum C."/>
            <person name="Ezra D."/>
            <person name="Gonzalez J."/>
            <person name="Henrissat B."/>
            <person name="Kuo A."/>
            <person name="Liang C."/>
            <person name="Lipzen A."/>
            <person name="Lutzoni F."/>
            <person name="Magnuson J."/>
            <person name="Mondo S."/>
            <person name="Nolan M."/>
            <person name="Ohm R."/>
            <person name="Pangilinan J."/>
            <person name="Park H.-J."/>
            <person name="Ramirez L."/>
            <person name="Alfaro M."/>
            <person name="Sun H."/>
            <person name="Tritt A."/>
            <person name="Yoshinaga Y."/>
            <person name="Zwiers L.-H."/>
            <person name="Turgeon B."/>
            <person name="Goodwin S."/>
            <person name="Spatafora J."/>
            <person name="Crous P."/>
            <person name="Grigoriev I."/>
        </authorList>
    </citation>
    <scope>NUCLEOTIDE SEQUENCE</scope>
    <source>
        <strain evidence="8">CBS 122367</strain>
    </source>
</reference>
<comment type="similarity">
    <text evidence="5">Belongs to the SAT4 family.</text>
</comment>
<keyword evidence="3 6" id="KW-1133">Transmembrane helix</keyword>
<evidence type="ECO:0000256" key="4">
    <source>
        <dbReference type="ARBA" id="ARBA00023136"/>
    </source>
</evidence>
<feature type="transmembrane region" description="Helical" evidence="6">
    <location>
        <begin position="199"/>
        <end position="222"/>
    </location>
</feature>
<dbReference type="PANTHER" id="PTHR33048:SF129">
    <property type="entry name" value="INTEGRAL MEMBRANE PROTEIN-RELATED"/>
    <property type="match status" value="1"/>
</dbReference>
<dbReference type="PANTHER" id="PTHR33048">
    <property type="entry name" value="PTH11-LIKE INTEGRAL MEMBRANE PROTEIN (AFU_ORTHOLOGUE AFUA_5G11245)"/>
    <property type="match status" value="1"/>
</dbReference>
<dbReference type="AlphaFoldDB" id="A0A6G1IYT2"/>
<evidence type="ECO:0000259" key="7">
    <source>
        <dbReference type="Pfam" id="PF20684"/>
    </source>
</evidence>
<keyword evidence="9" id="KW-1185">Reference proteome</keyword>
<dbReference type="Proteomes" id="UP000799291">
    <property type="component" value="Unassembled WGS sequence"/>
</dbReference>
<protein>
    <recommendedName>
        <fullName evidence="7">Rhodopsin domain-containing protein</fullName>
    </recommendedName>
</protein>
<dbReference type="Pfam" id="PF20684">
    <property type="entry name" value="Fung_rhodopsin"/>
    <property type="match status" value="1"/>
</dbReference>
<feature type="transmembrane region" description="Helical" evidence="6">
    <location>
        <begin position="234"/>
        <end position="253"/>
    </location>
</feature>
<evidence type="ECO:0000256" key="3">
    <source>
        <dbReference type="ARBA" id="ARBA00022989"/>
    </source>
</evidence>
<dbReference type="OrthoDB" id="444631at2759"/>
<comment type="subcellular location">
    <subcellularLocation>
        <location evidence="1">Membrane</location>
        <topology evidence="1">Multi-pass membrane protein</topology>
    </subcellularLocation>
</comment>
<keyword evidence="4 6" id="KW-0472">Membrane</keyword>
<dbReference type="GO" id="GO:0016020">
    <property type="term" value="C:membrane"/>
    <property type="evidence" value="ECO:0007669"/>
    <property type="project" value="UniProtKB-SubCell"/>
</dbReference>
<organism evidence="8 9">
    <name type="scientific">Lentithecium fluviatile CBS 122367</name>
    <dbReference type="NCBI Taxonomy" id="1168545"/>
    <lineage>
        <taxon>Eukaryota</taxon>
        <taxon>Fungi</taxon>
        <taxon>Dikarya</taxon>
        <taxon>Ascomycota</taxon>
        <taxon>Pezizomycotina</taxon>
        <taxon>Dothideomycetes</taxon>
        <taxon>Pleosporomycetidae</taxon>
        <taxon>Pleosporales</taxon>
        <taxon>Massarineae</taxon>
        <taxon>Lentitheciaceae</taxon>
        <taxon>Lentithecium</taxon>
    </lineage>
</organism>
<feature type="domain" description="Rhodopsin" evidence="7">
    <location>
        <begin position="55"/>
        <end position="299"/>
    </location>
</feature>
<accession>A0A6G1IYT2</accession>
<feature type="transmembrane region" description="Helical" evidence="6">
    <location>
        <begin position="117"/>
        <end position="141"/>
    </location>
</feature>